<gene>
    <name evidence="5" type="ORF">AM493_03885</name>
</gene>
<keyword evidence="3" id="KW-0804">Transcription</keyword>
<dbReference type="InterPro" id="IPR039422">
    <property type="entry name" value="MarR/SlyA-like"/>
</dbReference>
<feature type="domain" description="HTH marR-type" evidence="4">
    <location>
        <begin position="13"/>
        <end position="155"/>
    </location>
</feature>
<dbReference type="Gene3D" id="1.10.10.10">
    <property type="entry name" value="Winged helix-like DNA-binding domain superfamily/Winged helix DNA-binding domain"/>
    <property type="match status" value="1"/>
</dbReference>
<reference evidence="5 6" key="1">
    <citation type="submission" date="2015-08" db="EMBL/GenBank/DDBJ databases">
        <title>Whole genome sequence of Flavobacterium akiainvivens IK-1T, from decaying Wikstroemia oahuensis, an endemic Hawaiian shrub.</title>
        <authorList>
            <person name="Wan X."/>
            <person name="Hou S."/>
            <person name="Saito J."/>
            <person name="Donachie S."/>
        </authorList>
    </citation>
    <scope>NUCLEOTIDE SEQUENCE [LARGE SCALE GENOMIC DNA]</scope>
    <source>
        <strain evidence="5 6">IK-1</strain>
    </source>
</reference>
<dbReference type="GO" id="GO:0006950">
    <property type="term" value="P:response to stress"/>
    <property type="evidence" value="ECO:0007669"/>
    <property type="project" value="TreeGrafter"/>
</dbReference>
<dbReference type="STRING" id="1202724.AM493_03885"/>
<dbReference type="InterPro" id="IPR036390">
    <property type="entry name" value="WH_DNA-bd_sf"/>
</dbReference>
<keyword evidence="1" id="KW-0805">Transcription regulation</keyword>
<dbReference type="AlphaFoldDB" id="A0A0M9VH75"/>
<dbReference type="Proteomes" id="UP000037755">
    <property type="component" value="Unassembled WGS sequence"/>
</dbReference>
<dbReference type="SMART" id="SM00347">
    <property type="entry name" value="HTH_MARR"/>
    <property type="match status" value="1"/>
</dbReference>
<name>A0A0M9VH75_9FLAO</name>
<evidence type="ECO:0000313" key="5">
    <source>
        <dbReference type="EMBL" id="KOS05269.1"/>
    </source>
</evidence>
<evidence type="ECO:0000313" key="6">
    <source>
        <dbReference type="Proteomes" id="UP000037755"/>
    </source>
</evidence>
<proteinExistence type="predicted"/>
<keyword evidence="2" id="KW-0238">DNA-binding</keyword>
<organism evidence="5 6">
    <name type="scientific">Flavobacterium akiainvivens</name>
    <dbReference type="NCBI Taxonomy" id="1202724"/>
    <lineage>
        <taxon>Bacteria</taxon>
        <taxon>Pseudomonadati</taxon>
        <taxon>Bacteroidota</taxon>
        <taxon>Flavobacteriia</taxon>
        <taxon>Flavobacteriales</taxon>
        <taxon>Flavobacteriaceae</taxon>
        <taxon>Flavobacterium</taxon>
    </lineage>
</organism>
<comment type="caution">
    <text evidence="5">The sequence shown here is derived from an EMBL/GenBank/DDBJ whole genome shotgun (WGS) entry which is preliminary data.</text>
</comment>
<dbReference type="EMBL" id="LIYD01000005">
    <property type="protein sequence ID" value="KOS05269.1"/>
    <property type="molecule type" value="Genomic_DNA"/>
</dbReference>
<dbReference type="Pfam" id="PF01047">
    <property type="entry name" value="MarR"/>
    <property type="match status" value="1"/>
</dbReference>
<evidence type="ECO:0000256" key="3">
    <source>
        <dbReference type="ARBA" id="ARBA00023163"/>
    </source>
</evidence>
<evidence type="ECO:0000256" key="1">
    <source>
        <dbReference type="ARBA" id="ARBA00023015"/>
    </source>
</evidence>
<dbReference type="InterPro" id="IPR036388">
    <property type="entry name" value="WH-like_DNA-bd_sf"/>
</dbReference>
<sequence>MIKKIEFQFKSPEESPGYLLGQLTLLWQRKQKKVLDPLNLTQTQFVLLAALGWLSRENDNVTQVDIANQGNADRMMVSKVLRTLEEKKFISRHEHKTDTRAKVIKLTDEGAKVLQEALLAIENADVEFFSILGTDKLSVFNVNMVNVIRQNKEVE</sequence>
<accession>A0A0M9VH75</accession>
<evidence type="ECO:0000259" key="4">
    <source>
        <dbReference type="PROSITE" id="PS50995"/>
    </source>
</evidence>
<dbReference type="InterPro" id="IPR000835">
    <property type="entry name" value="HTH_MarR-typ"/>
</dbReference>
<dbReference type="RefSeq" id="WP_054406339.1">
    <property type="nucleotide sequence ID" value="NZ_FOYA01000006.1"/>
</dbReference>
<dbReference type="GO" id="GO:0003677">
    <property type="term" value="F:DNA binding"/>
    <property type="evidence" value="ECO:0007669"/>
    <property type="project" value="UniProtKB-KW"/>
</dbReference>
<protein>
    <submittedName>
        <fullName evidence="5">MarR family transcriptional regulator</fullName>
    </submittedName>
</protein>
<dbReference type="PANTHER" id="PTHR33164">
    <property type="entry name" value="TRANSCRIPTIONAL REGULATOR, MARR FAMILY"/>
    <property type="match status" value="1"/>
</dbReference>
<keyword evidence="6" id="KW-1185">Reference proteome</keyword>
<dbReference type="PATRIC" id="fig|1202724.3.peg.802"/>
<dbReference type="PROSITE" id="PS50995">
    <property type="entry name" value="HTH_MARR_2"/>
    <property type="match status" value="1"/>
</dbReference>
<dbReference type="OrthoDB" id="9806864at2"/>
<evidence type="ECO:0000256" key="2">
    <source>
        <dbReference type="ARBA" id="ARBA00023125"/>
    </source>
</evidence>
<dbReference type="GO" id="GO:0003700">
    <property type="term" value="F:DNA-binding transcription factor activity"/>
    <property type="evidence" value="ECO:0007669"/>
    <property type="project" value="InterPro"/>
</dbReference>
<dbReference type="SUPFAM" id="SSF46785">
    <property type="entry name" value="Winged helix' DNA-binding domain"/>
    <property type="match status" value="1"/>
</dbReference>
<dbReference type="PANTHER" id="PTHR33164:SF64">
    <property type="entry name" value="TRANSCRIPTIONAL REGULATOR SLYA"/>
    <property type="match status" value="1"/>
</dbReference>